<proteinExistence type="predicted"/>
<evidence type="ECO:0000313" key="2">
    <source>
        <dbReference type="EMBL" id="RBL89378.1"/>
    </source>
</evidence>
<evidence type="ECO:0000256" key="1">
    <source>
        <dbReference type="SAM" id="MobiDB-lite"/>
    </source>
</evidence>
<dbReference type="Proteomes" id="UP000253410">
    <property type="component" value="Unassembled WGS sequence"/>
</dbReference>
<organism evidence="2 3">
    <name type="scientific">Chitinophaga flava</name>
    <dbReference type="NCBI Taxonomy" id="2259036"/>
    <lineage>
        <taxon>Bacteria</taxon>
        <taxon>Pseudomonadati</taxon>
        <taxon>Bacteroidota</taxon>
        <taxon>Chitinophagia</taxon>
        <taxon>Chitinophagales</taxon>
        <taxon>Chitinophagaceae</taxon>
        <taxon>Chitinophaga</taxon>
    </lineage>
</organism>
<keyword evidence="3" id="KW-1185">Reference proteome</keyword>
<comment type="caution">
    <text evidence="2">The sequence shown here is derived from an EMBL/GenBank/DDBJ whole genome shotgun (WGS) entry which is preliminary data.</text>
</comment>
<feature type="region of interest" description="Disordered" evidence="1">
    <location>
        <begin position="43"/>
        <end position="90"/>
    </location>
</feature>
<feature type="compositionally biased region" description="Basic and acidic residues" evidence="1">
    <location>
        <begin position="75"/>
        <end position="90"/>
    </location>
</feature>
<gene>
    <name evidence="2" type="ORF">DF182_22930</name>
</gene>
<protein>
    <submittedName>
        <fullName evidence="2">Uncharacterized protein</fullName>
    </submittedName>
</protein>
<accession>A0A365XTD5</accession>
<reference evidence="2 3" key="1">
    <citation type="submission" date="2018-05" db="EMBL/GenBank/DDBJ databases">
        <title>Chitinophaga sp. K3CV102501T nov., isolated from isolated from a monsoon evergreen broad-leaved forest soil.</title>
        <authorList>
            <person name="Lv Y."/>
        </authorList>
    </citation>
    <scope>NUCLEOTIDE SEQUENCE [LARGE SCALE GENOMIC DNA]</scope>
    <source>
        <strain evidence="2 3">GDMCC 1.1325</strain>
    </source>
</reference>
<sequence length="90" mass="10148">MFTLFFRGAKINNNDGIFSCCRKPKDIPYFCYMEMMIIPAENDSRPIDPETQPLAPETIIHDGSGGAFEGTETVSEEREEKPEKGAPRAY</sequence>
<evidence type="ECO:0000313" key="3">
    <source>
        <dbReference type="Proteomes" id="UP000253410"/>
    </source>
</evidence>
<name>A0A365XTD5_9BACT</name>
<dbReference type="AlphaFoldDB" id="A0A365XTD5"/>
<dbReference type="EMBL" id="QFFJ01000002">
    <property type="protein sequence ID" value="RBL89378.1"/>
    <property type="molecule type" value="Genomic_DNA"/>
</dbReference>